<dbReference type="NCBIfam" id="TIGR03696">
    <property type="entry name" value="Rhs_assc_core"/>
    <property type="match status" value="1"/>
</dbReference>
<dbReference type="InterPro" id="IPR050708">
    <property type="entry name" value="T6SS_VgrG/RHS"/>
</dbReference>
<name>A0A9N8J0K4_9FLAO</name>
<evidence type="ECO:0000313" key="4">
    <source>
        <dbReference type="Proteomes" id="UP000533639"/>
    </source>
</evidence>
<dbReference type="PANTHER" id="PTHR32305">
    <property type="match status" value="1"/>
</dbReference>
<feature type="signal peptide" evidence="1">
    <location>
        <begin position="1"/>
        <end position="20"/>
    </location>
</feature>
<dbReference type="PANTHER" id="PTHR32305:SF15">
    <property type="entry name" value="PROTEIN RHSA-RELATED"/>
    <property type="match status" value="1"/>
</dbReference>
<evidence type="ECO:0000313" key="3">
    <source>
        <dbReference type="EMBL" id="CAC9974020.1"/>
    </source>
</evidence>
<dbReference type="AlphaFoldDB" id="A0A9N8J0K4"/>
<gene>
    <name evidence="3" type="ORF">FLAPXU55_01713</name>
</gene>
<reference evidence="3 4" key="1">
    <citation type="submission" date="2020-06" db="EMBL/GenBank/DDBJ databases">
        <authorList>
            <person name="Criscuolo A."/>
        </authorList>
    </citation>
    <scope>NUCLEOTIDE SEQUENCE [LARGE SCALE GENOMIC DNA]</scope>
    <source>
        <strain evidence="3">PXU-55</strain>
    </source>
</reference>
<feature type="chain" id="PRO_5040470202" description="DUF6443 domain-containing protein" evidence="1">
    <location>
        <begin position="21"/>
        <end position="1165"/>
    </location>
</feature>
<feature type="domain" description="DUF6443" evidence="2">
    <location>
        <begin position="31"/>
        <end position="173"/>
    </location>
</feature>
<dbReference type="Proteomes" id="UP000533639">
    <property type="component" value="Unassembled WGS sequence"/>
</dbReference>
<comment type="caution">
    <text evidence="3">The sequence shown here is derived from an EMBL/GenBank/DDBJ whole genome shotgun (WGS) entry which is preliminary data.</text>
</comment>
<evidence type="ECO:0000259" key="2">
    <source>
        <dbReference type="Pfam" id="PF20041"/>
    </source>
</evidence>
<evidence type="ECO:0000256" key="1">
    <source>
        <dbReference type="SAM" id="SignalP"/>
    </source>
</evidence>
<keyword evidence="4" id="KW-1185">Reference proteome</keyword>
<dbReference type="Pfam" id="PF20041">
    <property type="entry name" value="DUF6443"/>
    <property type="match status" value="1"/>
</dbReference>
<dbReference type="EMBL" id="CAIJDE010000036">
    <property type="protein sequence ID" value="CAC9974020.1"/>
    <property type="molecule type" value="Genomic_DNA"/>
</dbReference>
<accession>A0A9N8J0K4</accession>
<dbReference type="InterPro" id="IPR022385">
    <property type="entry name" value="Rhs_assc_core"/>
</dbReference>
<dbReference type="RefSeq" id="WP_180857333.1">
    <property type="nucleotide sequence ID" value="NZ_CAIJDE010000036.1"/>
</dbReference>
<protein>
    <recommendedName>
        <fullName evidence="2">DUF6443 domain-containing protein</fullName>
    </recommendedName>
</protein>
<sequence>MKKLFYILIAVLLIQTSIVAQTTTRNFVKSTTFQTGTTTGTVLNDEKIEVITYFDGLGRPLQRIAKQGGGSKQDIITPYGYDYFGRQKREYLPYARTASSLDIETSLIPDYYGDIYALSSFYASKFPDDFAGIHPSMTTPFSEKYAEASPLSRIRKQSAPGAAWELNKFIDSDHTIKFDYYANSTTDNVKRFKVSFTNGNKEVPYLENAGTYADLQLHKTIMKNENWTSGKNNTTEEFKNKEGNIILKRTYSDYKDNNGLLLSSQAPHDTYYVYDQYGNLTFVLPPKAEGAFTEAVLNNLCYQYKYDNRNRLVEKKLPGKEWEYIVYDKLDRPILTQDANLRALKKWMFTKYDAFSRPVYTGEYVNTTQITRAAVQGLANAAGILFESRLTSPIAINGTNVYYSKSAFPDAGIDLLTINYYDNYTTIDLDGGTTVTSYNVTPVTNAKGLMTCSKVRILGTSLWTTNVIYYDAKGRSIYTYSKNNFLGTVNTIKNNIDFAGKILESTTAHQKTSAPNIIIVDTFTYDHMGRILTQKQKINSQVQETIISNQYDNLGQLVSKIVGGVQTVKYNYNVRGWLKNINDINNMGTSLFAFKINYNTPTAGTSLFNGNISQTFWKTAHTDTSLRSYLYSYDALNRLTEAKDNLDRYTEKPMYDKNGNILKMFRNGNTILNTANYGIIDNLVYTYDSGNKLQKVEDSSNNAQGFDNGTSGSNIDYSYDFNGNMLTDANKGITAISYNYLNLPVQVTIQGKTINYTYDAAGAKQRKVVNGITTDYVGGFQYENNNLQFFPQPEGYVRNNSGVYEYIYQYKDHLGNIRLSYNKSLKIIEENNYYPLGLKQMSNINTVNTVGNATAQKYKYNGKELQDELGLNFYDYGARNYDAALGRWMNIDPLSEMSRRWTPYNYAYNNPVLFVDPDGMKPQAGQSGTYYDWDEGGYRTENGENASYEDAIANHSSDPPAGVDARNGQKYTDATGSWIYDKKTTTWVGRYGNKNGKKSKNIPNTIELENINVKGYKCNYVPSGEYGPYTPDGLGITLSGSVDYNFTTYSVAFSLVADERGKIGGFLTFGSGLSTSRFDGGFGTSFDVYDTQGGIKLFDGLKGYSRGGGASYNYLGFSHYQGLDPNEAGQFIINKNEGVITNSLLINFTPSKGVNYGITNTKRLF</sequence>
<organism evidence="3 4">
    <name type="scientific">Flavobacterium panici</name>
    <dbReference type="NCBI Taxonomy" id="2654843"/>
    <lineage>
        <taxon>Bacteria</taxon>
        <taxon>Pseudomonadati</taxon>
        <taxon>Bacteroidota</taxon>
        <taxon>Flavobacteriia</taxon>
        <taxon>Flavobacteriales</taxon>
        <taxon>Flavobacteriaceae</taxon>
        <taxon>Flavobacterium</taxon>
    </lineage>
</organism>
<dbReference type="InterPro" id="IPR045619">
    <property type="entry name" value="DUF6443"/>
</dbReference>
<dbReference type="Gene3D" id="2.180.10.10">
    <property type="entry name" value="RHS repeat-associated core"/>
    <property type="match status" value="1"/>
</dbReference>
<keyword evidence="1" id="KW-0732">Signal</keyword>
<proteinExistence type="predicted"/>